<evidence type="ECO:0000256" key="2">
    <source>
        <dbReference type="SAM" id="Phobius"/>
    </source>
</evidence>
<dbReference type="OrthoDB" id="38531at2759"/>
<evidence type="ECO:0000313" key="6">
    <source>
        <dbReference type="Proteomes" id="UP000038010"/>
    </source>
</evidence>
<dbReference type="Pfam" id="PF13632">
    <property type="entry name" value="Glyco_trans_2_3"/>
    <property type="match status" value="1"/>
</dbReference>
<dbReference type="RefSeq" id="XP_017995302.1">
    <property type="nucleotide sequence ID" value="XM_018150500.1"/>
</dbReference>
<sequence>MGFFKLEKIGKKQEHGTPAETVGPVGPQHSHTTSMGSGMFPYPNAGGLGTNPFGSAATSNNGSRSVSPDTAREQWKERQSAIGLVKNQVMINYLFQQQSNNGWRSEKCGSHEGVMLRVTRETYLSHPPEMIDTPLADSLRSLNVQSAMTIYSPVIKSYLDNFPNSTELPLLNGLAVQISKNIETLATARTHQFAAVVASESLLIVWDDDAVNMLSRAKTIEWELMQLLWNSNPFEEAKRGSRFNSKIDLALNEKEVGSDDSEIDVENEGIKPRPTIFINTVLVSISLACIIATLGLGLRQLVIELLIDSGAATQQGSPYIRFAFLALTPVWMFFGMFFFNVLVTNIAEIIGPIAQMNINSKHYSAKTVPRLTRNLPHVTIQCPVYKESLEEVIQPTIVSIKKAISTYELQGGSANIFVNDDGLQLISDEEREQRIGFYADNNIGWVARPGHGVNGFFRKGKFKKASNMNFAMDISCKLEDKLLELERGDHWTSTDEAEATAWALDEVVKEGGEIAWADGNVRIGDYILIIDSDTRVPVDCLLDAVSELEISPEVAILQFSSGVMNVTTSYFEKGITFFTNLVYSAIRYGVSNGDVAPFVGHNAILRWSALQDVAEIEDGHIKFWSESHVSEDFDMALRLQIKGYITRLAAWANDGFQEGVSLTVYDELARWQKYAYGCNELMFHPIRFWFVRGPFTPLFRRFLGSNMPVASKVNIISYIGTYYAIGAAWIMTVVNYIIIGWYKGYIDKYYVNSWNIWITLVIVFNGLGNVALAVLRYRNGEKAFMSALIENFKWLFLLFIFLGGISIHVSEALLAHMFEINMTWGATAKTLEFTNFFIEVPRTLKNFWFSFTFCIVCTAGMVILGATDLVPHSWDIKQLEAVIPMASLIISHFLLPLALNPG</sequence>
<dbReference type="GeneID" id="28742380"/>
<proteinExistence type="predicted"/>
<keyword evidence="2" id="KW-0472">Membrane</keyword>
<feature type="domain" description="Glycosyltransferase 2-like" evidence="3">
    <location>
        <begin position="526"/>
        <end position="737"/>
    </location>
</feature>
<accession>A0A0N0NIE4</accession>
<feature type="transmembrane region" description="Helical" evidence="2">
    <location>
        <begin position="318"/>
        <end position="343"/>
    </location>
</feature>
<dbReference type="STRING" id="1664694.A0A0N0NIE4"/>
<feature type="region of interest" description="Disordered" evidence="1">
    <location>
        <begin position="1"/>
        <end position="75"/>
    </location>
</feature>
<reference evidence="5 6" key="1">
    <citation type="submission" date="2015-06" db="EMBL/GenBank/DDBJ databases">
        <title>Draft genome of the ant-associated black yeast Phialophora attae CBS 131958.</title>
        <authorList>
            <person name="Moreno L.F."/>
            <person name="Stielow B.J."/>
            <person name="de Hoog S."/>
            <person name="Vicente V.A."/>
            <person name="Weiss V.A."/>
            <person name="de Vries M."/>
            <person name="Cruz L.M."/>
            <person name="Souza E.M."/>
        </authorList>
    </citation>
    <scope>NUCLEOTIDE SEQUENCE [LARGE SCALE GENOMIC DNA]</scope>
    <source>
        <strain evidence="5 6">CBS 131958</strain>
    </source>
</reference>
<keyword evidence="2" id="KW-0812">Transmembrane</keyword>
<dbReference type="AlphaFoldDB" id="A0A0N0NIE4"/>
<dbReference type="InterPro" id="IPR029044">
    <property type="entry name" value="Nucleotide-diphossugar_trans"/>
</dbReference>
<feature type="domain" description="DUF7928" evidence="4">
    <location>
        <begin position="86"/>
        <end position="237"/>
    </location>
</feature>
<dbReference type="EMBL" id="LFJN01000041">
    <property type="protein sequence ID" value="KPI35339.1"/>
    <property type="molecule type" value="Genomic_DNA"/>
</dbReference>
<feature type="transmembrane region" description="Helical" evidence="2">
    <location>
        <begin position="276"/>
        <end position="298"/>
    </location>
</feature>
<dbReference type="PANTHER" id="PTHR35408">
    <property type="entry name" value="CHROMOSOME 15, WHOLE GENOME SHOTGUN SEQUENCE"/>
    <property type="match status" value="1"/>
</dbReference>
<dbReference type="InterPro" id="IPR001173">
    <property type="entry name" value="Glyco_trans_2-like"/>
</dbReference>
<feature type="transmembrane region" description="Helical" evidence="2">
    <location>
        <begin position="722"/>
        <end position="742"/>
    </location>
</feature>
<evidence type="ECO:0000259" key="4">
    <source>
        <dbReference type="Pfam" id="PF25550"/>
    </source>
</evidence>
<dbReference type="Proteomes" id="UP000038010">
    <property type="component" value="Unassembled WGS sequence"/>
</dbReference>
<feature type="compositionally biased region" description="Basic and acidic residues" evidence="1">
    <location>
        <begin position="1"/>
        <end position="17"/>
    </location>
</feature>
<dbReference type="InterPro" id="IPR057688">
    <property type="entry name" value="DUF7928"/>
</dbReference>
<keyword evidence="2" id="KW-1133">Transmembrane helix</keyword>
<feature type="transmembrane region" description="Helical" evidence="2">
    <location>
        <begin position="879"/>
        <end position="899"/>
    </location>
</feature>
<dbReference type="PANTHER" id="PTHR35408:SF3">
    <property type="entry name" value="GLYCOSYLTRANSFERASE 2-LIKE DOMAIN-CONTAINING PROTEIN"/>
    <property type="match status" value="1"/>
</dbReference>
<dbReference type="Pfam" id="PF25550">
    <property type="entry name" value="DUF7928"/>
    <property type="match status" value="1"/>
</dbReference>
<dbReference type="VEuPathDB" id="FungiDB:AB675_9922"/>
<keyword evidence="6" id="KW-1185">Reference proteome</keyword>
<feature type="transmembrane region" description="Helical" evidence="2">
    <location>
        <begin position="754"/>
        <end position="775"/>
    </location>
</feature>
<feature type="transmembrane region" description="Helical" evidence="2">
    <location>
        <begin position="795"/>
        <end position="818"/>
    </location>
</feature>
<protein>
    <submittedName>
        <fullName evidence="5">Uncharacterized protein</fullName>
    </submittedName>
</protein>
<evidence type="ECO:0000313" key="5">
    <source>
        <dbReference type="EMBL" id="KPI35339.1"/>
    </source>
</evidence>
<dbReference type="Gene3D" id="3.90.550.10">
    <property type="entry name" value="Spore Coat Polysaccharide Biosynthesis Protein SpsA, Chain A"/>
    <property type="match status" value="1"/>
</dbReference>
<gene>
    <name evidence="5" type="ORF">AB675_9922</name>
</gene>
<name>A0A0N0NIE4_9EURO</name>
<feature type="transmembrane region" description="Helical" evidence="2">
    <location>
        <begin position="847"/>
        <end position="867"/>
    </location>
</feature>
<organism evidence="5 6">
    <name type="scientific">Cyphellophora attinorum</name>
    <dbReference type="NCBI Taxonomy" id="1664694"/>
    <lineage>
        <taxon>Eukaryota</taxon>
        <taxon>Fungi</taxon>
        <taxon>Dikarya</taxon>
        <taxon>Ascomycota</taxon>
        <taxon>Pezizomycotina</taxon>
        <taxon>Eurotiomycetes</taxon>
        <taxon>Chaetothyriomycetidae</taxon>
        <taxon>Chaetothyriales</taxon>
        <taxon>Cyphellophoraceae</taxon>
        <taxon>Cyphellophora</taxon>
    </lineage>
</organism>
<evidence type="ECO:0000259" key="3">
    <source>
        <dbReference type="Pfam" id="PF13632"/>
    </source>
</evidence>
<evidence type="ECO:0000256" key="1">
    <source>
        <dbReference type="SAM" id="MobiDB-lite"/>
    </source>
</evidence>
<dbReference type="SUPFAM" id="SSF53448">
    <property type="entry name" value="Nucleotide-diphospho-sugar transferases"/>
    <property type="match status" value="1"/>
</dbReference>
<comment type="caution">
    <text evidence="5">The sequence shown here is derived from an EMBL/GenBank/DDBJ whole genome shotgun (WGS) entry which is preliminary data.</text>
</comment>
<feature type="compositionally biased region" description="Polar residues" evidence="1">
    <location>
        <begin position="52"/>
        <end position="68"/>
    </location>
</feature>